<sequence length="78" mass="9326">MNSRCSHGNNTVPTFVLTLINEEERNHQKWIRLGNNENLRKNEKYVYIREALVQFIRDHPGEPSLEYLLSLNEFLYYG</sequence>
<reference evidence="1 2" key="1">
    <citation type="submission" date="2016-04" db="EMBL/GenBank/DDBJ databases">
        <title>The genome of Intoshia linei affirms orthonectids as highly simplified spiralians.</title>
        <authorList>
            <person name="Mikhailov K.V."/>
            <person name="Slusarev G.S."/>
            <person name="Nikitin M.A."/>
            <person name="Logacheva M.D."/>
            <person name="Penin A."/>
            <person name="Aleoshin V."/>
            <person name="Panchin Y.V."/>
        </authorList>
    </citation>
    <scope>NUCLEOTIDE SEQUENCE [LARGE SCALE GENOMIC DNA]</scope>
    <source>
        <strain evidence="1">Intl2013</strain>
        <tissue evidence="1">Whole animal</tissue>
    </source>
</reference>
<gene>
    <name evidence="1" type="ORF">A3Q56_02418</name>
</gene>
<evidence type="ECO:0000313" key="2">
    <source>
        <dbReference type="Proteomes" id="UP000078046"/>
    </source>
</evidence>
<keyword evidence="2" id="KW-1185">Reference proteome</keyword>
<protein>
    <submittedName>
        <fullName evidence="1">Uncharacterized protein</fullName>
    </submittedName>
</protein>
<evidence type="ECO:0000313" key="1">
    <source>
        <dbReference type="EMBL" id="OAF69782.1"/>
    </source>
</evidence>
<dbReference type="EMBL" id="LWCA01000231">
    <property type="protein sequence ID" value="OAF69782.1"/>
    <property type="molecule type" value="Genomic_DNA"/>
</dbReference>
<organism evidence="1 2">
    <name type="scientific">Intoshia linei</name>
    <dbReference type="NCBI Taxonomy" id="1819745"/>
    <lineage>
        <taxon>Eukaryota</taxon>
        <taxon>Metazoa</taxon>
        <taxon>Spiralia</taxon>
        <taxon>Lophotrochozoa</taxon>
        <taxon>Mesozoa</taxon>
        <taxon>Orthonectida</taxon>
        <taxon>Rhopaluridae</taxon>
        <taxon>Intoshia</taxon>
    </lineage>
</organism>
<dbReference type="AlphaFoldDB" id="A0A177B7W7"/>
<name>A0A177B7W7_9BILA</name>
<dbReference type="Proteomes" id="UP000078046">
    <property type="component" value="Unassembled WGS sequence"/>
</dbReference>
<proteinExistence type="predicted"/>
<accession>A0A177B7W7</accession>
<comment type="caution">
    <text evidence="1">The sequence shown here is derived from an EMBL/GenBank/DDBJ whole genome shotgun (WGS) entry which is preliminary data.</text>
</comment>